<reference evidence="3" key="1">
    <citation type="submission" date="2020-01" db="EMBL/GenBank/DDBJ databases">
        <title>Genome Sequencing of Three Apophysomyces-Like Fungal Strains Confirms a Novel Fungal Genus in the Mucoromycota with divergent Burkholderia-like Endosymbiotic Bacteria.</title>
        <authorList>
            <person name="Stajich J.E."/>
            <person name="Macias A.M."/>
            <person name="Carter-House D."/>
            <person name="Lovett B."/>
            <person name="Kasson L.R."/>
            <person name="Berry K."/>
            <person name="Grigoriev I."/>
            <person name="Chang Y."/>
            <person name="Spatafora J."/>
            <person name="Kasson M.T."/>
        </authorList>
    </citation>
    <scope>NUCLEOTIDE SEQUENCE</scope>
    <source>
        <strain evidence="3">NRRL A-21654</strain>
    </source>
</reference>
<dbReference type="OrthoDB" id="360923at2759"/>
<dbReference type="PANTHER" id="PTHR12834">
    <property type="entry name" value="SIGNAL RECOGNITION PARTICLE 9 KDA PROTEIN"/>
    <property type="match status" value="1"/>
</dbReference>
<dbReference type="SUPFAM" id="SSF54762">
    <property type="entry name" value="Signal recognition particle alu RNA binding heterodimer, SRP9/14"/>
    <property type="match status" value="1"/>
</dbReference>
<feature type="compositionally biased region" description="Polar residues" evidence="1">
    <location>
        <begin position="94"/>
        <end position="105"/>
    </location>
</feature>
<dbReference type="GO" id="GO:0005786">
    <property type="term" value="C:signal recognition particle, endoplasmic reticulum targeting"/>
    <property type="evidence" value="ECO:0007669"/>
    <property type="project" value="TreeGrafter"/>
</dbReference>
<dbReference type="Pfam" id="PF05486">
    <property type="entry name" value="SRP9-21"/>
    <property type="match status" value="1"/>
</dbReference>
<dbReference type="GO" id="GO:0006614">
    <property type="term" value="P:SRP-dependent cotranslational protein targeting to membrane"/>
    <property type="evidence" value="ECO:0007669"/>
    <property type="project" value="InterPro"/>
</dbReference>
<protein>
    <submittedName>
        <fullName evidence="3">Signal recognition particle protein</fullName>
    </submittedName>
</protein>
<organism evidence="3 4">
    <name type="scientific">Apophysomyces ossiformis</name>
    <dbReference type="NCBI Taxonomy" id="679940"/>
    <lineage>
        <taxon>Eukaryota</taxon>
        <taxon>Fungi</taxon>
        <taxon>Fungi incertae sedis</taxon>
        <taxon>Mucoromycota</taxon>
        <taxon>Mucoromycotina</taxon>
        <taxon>Mucoromycetes</taxon>
        <taxon>Mucorales</taxon>
        <taxon>Mucorineae</taxon>
        <taxon>Mucoraceae</taxon>
        <taxon>Apophysomyces</taxon>
    </lineage>
</organism>
<dbReference type="InterPro" id="IPR039432">
    <property type="entry name" value="SRP9_dom"/>
</dbReference>
<name>A0A8H7BYK0_9FUNG</name>
<feature type="region of interest" description="Disordered" evidence="1">
    <location>
        <begin position="73"/>
        <end position="118"/>
    </location>
</feature>
<dbReference type="PANTHER" id="PTHR12834:SF12">
    <property type="entry name" value="SIGNAL RECOGNITION PARTICLE 9 KDA PROTEIN"/>
    <property type="match status" value="1"/>
</dbReference>
<dbReference type="AlphaFoldDB" id="A0A8H7BYK0"/>
<evidence type="ECO:0000313" key="3">
    <source>
        <dbReference type="EMBL" id="KAF7728023.1"/>
    </source>
</evidence>
<accession>A0A8H7BYK0</accession>
<dbReference type="Gene3D" id="3.30.720.10">
    <property type="entry name" value="Signal recognition particle alu RNA binding heterodimer, srp9/1"/>
    <property type="match status" value="1"/>
</dbReference>
<gene>
    <name evidence="3" type="primary">SRP9</name>
    <name evidence="3" type="ORF">EC973_006788</name>
</gene>
<dbReference type="Proteomes" id="UP000605846">
    <property type="component" value="Unassembled WGS sequence"/>
</dbReference>
<feature type="compositionally biased region" description="Basic residues" evidence="1">
    <location>
        <begin position="108"/>
        <end position="118"/>
    </location>
</feature>
<dbReference type="InterPro" id="IPR009018">
    <property type="entry name" value="Signal_recog_particle_SRP9/14"/>
</dbReference>
<keyword evidence="4" id="KW-1185">Reference proteome</keyword>
<evidence type="ECO:0000313" key="4">
    <source>
        <dbReference type="Proteomes" id="UP000605846"/>
    </source>
</evidence>
<dbReference type="InterPro" id="IPR039914">
    <property type="entry name" value="SRP9-like"/>
</dbReference>
<sequence>MYIEQWDDFRKAVEELYNTSPETTRYVSTFRHTDGVLILKVTNDISVIKFQTDQQSDLKKFILLNGELMAKMQNNTVPTEQDKPAVVPEPTPSSGPQIPSVVTAQKSTRSKKGKKRKA</sequence>
<evidence type="ECO:0000256" key="1">
    <source>
        <dbReference type="SAM" id="MobiDB-lite"/>
    </source>
</evidence>
<comment type="caution">
    <text evidence="3">The sequence shown here is derived from an EMBL/GenBank/DDBJ whole genome shotgun (WGS) entry which is preliminary data.</text>
</comment>
<feature type="domain" description="SRP9" evidence="2">
    <location>
        <begin position="4"/>
        <end position="72"/>
    </location>
</feature>
<evidence type="ECO:0000259" key="2">
    <source>
        <dbReference type="Pfam" id="PF05486"/>
    </source>
</evidence>
<dbReference type="GO" id="GO:0008312">
    <property type="term" value="F:7S RNA binding"/>
    <property type="evidence" value="ECO:0007669"/>
    <property type="project" value="InterPro"/>
</dbReference>
<dbReference type="EMBL" id="JABAYA010000045">
    <property type="protein sequence ID" value="KAF7728023.1"/>
    <property type="molecule type" value="Genomic_DNA"/>
</dbReference>
<proteinExistence type="predicted"/>